<feature type="transmembrane region" description="Helical" evidence="1">
    <location>
        <begin position="83"/>
        <end position="100"/>
    </location>
</feature>
<proteinExistence type="predicted"/>
<keyword evidence="3" id="KW-1185">Reference proteome</keyword>
<protein>
    <submittedName>
        <fullName evidence="2">Uncharacterized protein</fullName>
    </submittedName>
</protein>
<keyword evidence="1" id="KW-0812">Transmembrane</keyword>
<dbReference type="EMBL" id="LJIJ01000767">
    <property type="protein sequence ID" value="ODM94686.1"/>
    <property type="molecule type" value="Genomic_DNA"/>
</dbReference>
<comment type="caution">
    <text evidence="2">The sequence shown here is derived from an EMBL/GenBank/DDBJ whole genome shotgun (WGS) entry which is preliminary data.</text>
</comment>
<keyword evidence="1" id="KW-1133">Transmembrane helix</keyword>
<dbReference type="Proteomes" id="UP000094527">
    <property type="component" value="Unassembled WGS sequence"/>
</dbReference>
<gene>
    <name evidence="2" type="ORF">Ocin01_11995</name>
</gene>
<evidence type="ECO:0000313" key="3">
    <source>
        <dbReference type="Proteomes" id="UP000094527"/>
    </source>
</evidence>
<dbReference type="AlphaFoldDB" id="A0A1D2MNX2"/>
<sequence length="113" mass="13262">MWTQLGDWKPETRQISPEHILRVLHGNVITMVGSASQQHHAMPQRFQRDFDMEHLPVTAVHEDFVYDPENIAQNNVLTRNQGFLLPLNGTLFICAINFYYHPHYIFKRVFGTK</sequence>
<evidence type="ECO:0000313" key="2">
    <source>
        <dbReference type="EMBL" id="ODM94686.1"/>
    </source>
</evidence>
<keyword evidence="1" id="KW-0472">Membrane</keyword>
<evidence type="ECO:0000256" key="1">
    <source>
        <dbReference type="SAM" id="Phobius"/>
    </source>
</evidence>
<organism evidence="2 3">
    <name type="scientific">Orchesella cincta</name>
    <name type="common">Springtail</name>
    <name type="synonym">Podura cincta</name>
    <dbReference type="NCBI Taxonomy" id="48709"/>
    <lineage>
        <taxon>Eukaryota</taxon>
        <taxon>Metazoa</taxon>
        <taxon>Ecdysozoa</taxon>
        <taxon>Arthropoda</taxon>
        <taxon>Hexapoda</taxon>
        <taxon>Collembola</taxon>
        <taxon>Entomobryomorpha</taxon>
        <taxon>Entomobryoidea</taxon>
        <taxon>Orchesellidae</taxon>
        <taxon>Orchesellinae</taxon>
        <taxon>Orchesella</taxon>
    </lineage>
</organism>
<reference evidence="2 3" key="1">
    <citation type="journal article" date="2016" name="Genome Biol. Evol.">
        <title>Gene Family Evolution Reflects Adaptation to Soil Environmental Stressors in the Genome of the Collembolan Orchesella cincta.</title>
        <authorList>
            <person name="Faddeeva-Vakhrusheva A."/>
            <person name="Derks M.F."/>
            <person name="Anvar S.Y."/>
            <person name="Agamennone V."/>
            <person name="Suring W."/>
            <person name="Smit S."/>
            <person name="van Straalen N.M."/>
            <person name="Roelofs D."/>
        </authorList>
    </citation>
    <scope>NUCLEOTIDE SEQUENCE [LARGE SCALE GENOMIC DNA]</scope>
    <source>
        <tissue evidence="2">Mixed pool</tissue>
    </source>
</reference>
<accession>A0A1D2MNX2</accession>
<name>A0A1D2MNX2_ORCCI</name>